<dbReference type="Pfam" id="PF20146">
    <property type="entry name" value="NRF"/>
    <property type="match status" value="1"/>
</dbReference>
<evidence type="ECO:0000313" key="5">
    <source>
        <dbReference type="Proteomes" id="UP001367676"/>
    </source>
</evidence>
<keyword evidence="1" id="KW-0812">Transmembrane</keyword>
<evidence type="ECO:0000256" key="2">
    <source>
        <dbReference type="SAM" id="SignalP"/>
    </source>
</evidence>
<dbReference type="Pfam" id="PF01757">
    <property type="entry name" value="Acyl_transf_3"/>
    <property type="match status" value="1"/>
</dbReference>
<dbReference type="SMART" id="SM00703">
    <property type="entry name" value="NRF"/>
    <property type="match status" value="1"/>
</dbReference>
<accession>A0AAN9TC07</accession>
<feature type="signal peptide" evidence="2">
    <location>
        <begin position="1"/>
        <end position="25"/>
    </location>
</feature>
<dbReference type="InterPro" id="IPR006621">
    <property type="entry name" value="Nose-resist-to-fluoxetine_N"/>
</dbReference>
<organism evidence="4 5">
    <name type="scientific">Parthenolecanium corni</name>
    <dbReference type="NCBI Taxonomy" id="536013"/>
    <lineage>
        <taxon>Eukaryota</taxon>
        <taxon>Metazoa</taxon>
        <taxon>Ecdysozoa</taxon>
        <taxon>Arthropoda</taxon>
        <taxon>Hexapoda</taxon>
        <taxon>Insecta</taxon>
        <taxon>Pterygota</taxon>
        <taxon>Neoptera</taxon>
        <taxon>Paraneoptera</taxon>
        <taxon>Hemiptera</taxon>
        <taxon>Sternorrhyncha</taxon>
        <taxon>Coccoidea</taxon>
        <taxon>Coccidae</taxon>
        <taxon>Parthenolecanium</taxon>
    </lineage>
</organism>
<proteinExistence type="predicted"/>
<keyword evidence="1" id="KW-1133">Transmembrane helix</keyword>
<evidence type="ECO:0000313" key="4">
    <source>
        <dbReference type="EMBL" id="KAK7580294.1"/>
    </source>
</evidence>
<feature type="transmembrane region" description="Helical" evidence="1">
    <location>
        <begin position="340"/>
        <end position="360"/>
    </location>
</feature>
<keyword evidence="1" id="KW-0472">Membrane</keyword>
<protein>
    <recommendedName>
        <fullName evidence="3">Nose resistant-to-fluoxetine protein N-terminal domain-containing protein</fullName>
    </recommendedName>
</protein>
<evidence type="ECO:0000256" key="1">
    <source>
        <dbReference type="SAM" id="Phobius"/>
    </source>
</evidence>
<feature type="transmembrane region" description="Helical" evidence="1">
    <location>
        <begin position="752"/>
        <end position="775"/>
    </location>
</feature>
<feature type="transmembrane region" description="Helical" evidence="1">
    <location>
        <begin position="621"/>
        <end position="638"/>
    </location>
</feature>
<keyword evidence="5" id="KW-1185">Reference proteome</keyword>
<dbReference type="Proteomes" id="UP001367676">
    <property type="component" value="Unassembled WGS sequence"/>
</dbReference>
<dbReference type="PANTHER" id="PTHR11161:SF69">
    <property type="entry name" value="NOSE RESISTANT TO FLUOXETINE PROTEIN 6-LIKE PROTEIN"/>
    <property type="match status" value="1"/>
</dbReference>
<dbReference type="AlphaFoldDB" id="A0AAN9TC07"/>
<dbReference type="EMBL" id="JBBCAQ010000034">
    <property type="protein sequence ID" value="KAK7580294.1"/>
    <property type="molecule type" value="Genomic_DNA"/>
</dbReference>
<feature type="transmembrane region" description="Helical" evidence="1">
    <location>
        <begin position="787"/>
        <end position="806"/>
    </location>
</feature>
<feature type="chain" id="PRO_5042969158" description="Nose resistant-to-fluoxetine protein N-terminal domain-containing protein" evidence="2">
    <location>
        <begin position="26"/>
        <end position="865"/>
    </location>
</feature>
<feature type="transmembrane region" description="Helical" evidence="1">
    <location>
        <begin position="552"/>
        <end position="573"/>
    </location>
</feature>
<feature type="transmembrane region" description="Helical" evidence="1">
    <location>
        <begin position="497"/>
        <end position="518"/>
    </location>
</feature>
<gene>
    <name evidence="4" type="ORF">V9T40_000923</name>
</gene>
<feature type="transmembrane region" description="Helical" evidence="1">
    <location>
        <begin position="818"/>
        <end position="839"/>
    </location>
</feature>
<feature type="transmembrane region" description="Helical" evidence="1">
    <location>
        <begin position="645"/>
        <end position="663"/>
    </location>
</feature>
<reference evidence="4 5" key="1">
    <citation type="submission" date="2024-03" db="EMBL/GenBank/DDBJ databases">
        <title>Adaptation during the transition from Ophiocordyceps entomopathogen to insect associate is accompanied by gene loss and intensified selection.</title>
        <authorList>
            <person name="Ward C.M."/>
            <person name="Onetto C.A."/>
            <person name="Borneman A.R."/>
        </authorList>
    </citation>
    <scope>NUCLEOTIDE SEQUENCE [LARGE SCALE GENOMIC DNA]</scope>
    <source>
        <strain evidence="4">AWRI1</strain>
        <tissue evidence="4">Single Adult Female</tissue>
    </source>
</reference>
<keyword evidence="2" id="KW-0732">Signal</keyword>
<feature type="transmembrane region" description="Helical" evidence="1">
    <location>
        <begin position="683"/>
        <end position="701"/>
    </location>
</feature>
<dbReference type="GO" id="GO:0016747">
    <property type="term" value="F:acyltransferase activity, transferring groups other than amino-acyl groups"/>
    <property type="evidence" value="ECO:0007669"/>
    <property type="project" value="InterPro"/>
</dbReference>
<feature type="domain" description="Nose resistant-to-fluoxetine protein N-terminal" evidence="3">
    <location>
        <begin position="197"/>
        <end position="320"/>
    </location>
</feature>
<sequence length="865" mass="98337">MNVFSFKLLLIVILCWCSFVQLVRCEPPVDAALEEEANSSILIDDLGDTEHVADTDEFIGDTDKSYNNSDGGTIERVYDASSNNQGVGGDSGKSMLQDTLKSVDFTKLLKVAGNNSAQDKGEVVKYNNIQRVAKKISNLMDSTVNEGSSGEAKAERLDSSTEIAMANVTNSDVLWLARIFSVVSWNPYHLPGQDRLSNMCAASMSLYLRELRNGTVWADKMADSTGRYSSQFFFGNDFWLGSRTECHELQNKDFNDKTPPFPAHFYVSRFWLELKNKGPLYNRLLSIGLCLPRDCSTEDVKMMLEEDSKLIRSNNPKRAIKIISVRAVPGQYSLLRDKKLHLVLIISSAVLLLTFIGTFYEFSLKRKQNRWYKKHQASVISNNNEGDMKIITPLENQNSLEMKLENESAAVVANRFKGGESVLSQFILSFSAISNSKKILNVGSAPEDSLTCVHGLRFLSLAWVIMVHTYLQVFTIAENKSLRTLAERNFMFQTVSNATFSVDTFFFISGLLVTYLYFKSIRTDGSEKGRRNKTPTCGANVQKFFKLVGYRFLRLTPAYMFVLLIAEISMRWIHNYSVFEPMSQNHVSCDKYWWRNILYINSLYPMKDMCMLWSWYVSNDTQFYIVGIIILLVSVRYFRFSVAMLLFFLFTSWAVTISISLYYDYRAKIEDPFLLFDELYDKPWTRIGPYLIGMFAGWYIFKTKCQLHVSKISALIYWVLSIFTLLSLVYGLHVYPLAAVGSAMYVSIGHSAWAAALAWIVIACCAGHGGFINSFLSFKLLYPLSRLTYCAYLVHPIIMTTTNFQMNAPLHLQDSIVMILYFGNILASFLASFCISLLFEAPVVRVLKIIFSSQPRQSTKSQTNL</sequence>
<feature type="transmembrane region" description="Helical" evidence="1">
    <location>
        <begin position="458"/>
        <end position="477"/>
    </location>
</feature>
<evidence type="ECO:0000259" key="3">
    <source>
        <dbReference type="SMART" id="SM00703"/>
    </source>
</evidence>
<dbReference type="PANTHER" id="PTHR11161">
    <property type="entry name" value="O-ACYLTRANSFERASE"/>
    <property type="match status" value="1"/>
</dbReference>
<feature type="transmembrane region" description="Helical" evidence="1">
    <location>
        <begin position="713"/>
        <end position="732"/>
    </location>
</feature>
<comment type="caution">
    <text evidence="4">The sequence shown here is derived from an EMBL/GenBank/DDBJ whole genome shotgun (WGS) entry which is preliminary data.</text>
</comment>
<dbReference type="InterPro" id="IPR002656">
    <property type="entry name" value="Acyl_transf_3_dom"/>
</dbReference>
<dbReference type="InterPro" id="IPR052728">
    <property type="entry name" value="O2_lipid_transport_reg"/>
</dbReference>
<name>A0AAN9TC07_9HEMI</name>